<dbReference type="Proteomes" id="UP001148313">
    <property type="component" value="Unassembled WGS sequence"/>
</dbReference>
<dbReference type="InterPro" id="IPR049450">
    <property type="entry name" value="ACOT8-like_C"/>
</dbReference>
<sequence>MTFTLDDTLSIERVSDDVFRCKTDQRYWNLIGPYGGWIAAVMIKAVIHDQADDRFEPVAFTIDFMKAPAEGEVILKRSCDRAGRTAAFWHVVLELPDGTPCARAMVTLAPHRETMVFSTQKMPDVPPPQEVERFRTEVLPVKWAHLYETRVIKGKMGDITPDAHSLTWVREADERPLDHVSLTALCDSPFPRIFLATGRPSNISTITMTIYFHAPLAELQAIGSDYLLADARCERSVGGFYDQHTSFYSTQGNLVAVSQQLVWYDRKA</sequence>
<dbReference type="CDD" id="cd03443">
    <property type="entry name" value="PaaI_thioesterase"/>
    <property type="match status" value="1"/>
</dbReference>
<gene>
    <name evidence="3" type="ORF">OOZ53_13775</name>
</gene>
<dbReference type="InterPro" id="IPR052389">
    <property type="entry name" value="Sec_Metab_Biosynth-Assoc"/>
</dbReference>
<comment type="caution">
    <text evidence="3">The sequence shown here is derived from an EMBL/GenBank/DDBJ whole genome shotgun (WGS) entry which is preliminary data.</text>
</comment>
<evidence type="ECO:0000259" key="2">
    <source>
        <dbReference type="Pfam" id="PF20789"/>
    </source>
</evidence>
<reference evidence="3" key="1">
    <citation type="submission" date="2022-11" db="EMBL/GenBank/DDBJ databases">
        <title>Hoeflea poritis sp. nov., isolated from scleractinian coral Porites lutea.</title>
        <authorList>
            <person name="Zhang G."/>
            <person name="Wei Q."/>
            <person name="Cai L."/>
        </authorList>
    </citation>
    <scope>NUCLEOTIDE SEQUENCE</scope>
    <source>
        <strain evidence="3">E7-10</strain>
    </source>
</reference>
<dbReference type="SUPFAM" id="SSF54637">
    <property type="entry name" value="Thioesterase/thiol ester dehydrase-isomerase"/>
    <property type="match status" value="2"/>
</dbReference>
<feature type="domain" description="Acyl-CoA thioesterase-like N-terminal HotDog" evidence="1">
    <location>
        <begin position="27"/>
        <end position="108"/>
    </location>
</feature>
<dbReference type="InterPro" id="IPR042171">
    <property type="entry name" value="Acyl-CoA_hotdog"/>
</dbReference>
<dbReference type="Pfam" id="PF20789">
    <property type="entry name" value="4HBT_3C"/>
    <property type="match status" value="1"/>
</dbReference>
<dbReference type="PANTHER" id="PTHR38110">
    <property type="entry name" value="CHROMOSOME 23, WHOLE GENOME SHOTGUN SEQUENCE"/>
    <property type="match status" value="1"/>
</dbReference>
<evidence type="ECO:0000313" key="3">
    <source>
        <dbReference type="EMBL" id="MDA4846430.1"/>
    </source>
</evidence>
<evidence type="ECO:0000313" key="4">
    <source>
        <dbReference type="Proteomes" id="UP001148313"/>
    </source>
</evidence>
<protein>
    <submittedName>
        <fullName evidence="3">Thioesterase family protein</fullName>
    </submittedName>
</protein>
<dbReference type="EMBL" id="JAPJZH010000008">
    <property type="protein sequence ID" value="MDA4846430.1"/>
    <property type="molecule type" value="Genomic_DNA"/>
</dbReference>
<evidence type="ECO:0000259" key="1">
    <source>
        <dbReference type="Pfam" id="PF13622"/>
    </source>
</evidence>
<organism evidence="3 4">
    <name type="scientific">Hoeflea poritis</name>
    <dbReference type="NCBI Taxonomy" id="2993659"/>
    <lineage>
        <taxon>Bacteria</taxon>
        <taxon>Pseudomonadati</taxon>
        <taxon>Pseudomonadota</taxon>
        <taxon>Alphaproteobacteria</taxon>
        <taxon>Hyphomicrobiales</taxon>
        <taxon>Rhizobiaceae</taxon>
        <taxon>Hoeflea</taxon>
    </lineage>
</organism>
<dbReference type="InterPro" id="IPR029069">
    <property type="entry name" value="HotDog_dom_sf"/>
</dbReference>
<name>A0ABT4VNZ0_9HYPH</name>
<dbReference type="Pfam" id="PF13622">
    <property type="entry name" value="4HBT_3"/>
    <property type="match status" value="1"/>
</dbReference>
<dbReference type="PANTHER" id="PTHR38110:SF1">
    <property type="entry name" value="THIOESTERASE DOMAIN-CONTAINING PROTEIN"/>
    <property type="match status" value="1"/>
</dbReference>
<keyword evidence="4" id="KW-1185">Reference proteome</keyword>
<dbReference type="Gene3D" id="2.40.160.210">
    <property type="entry name" value="Acyl-CoA thioesterase, double hotdog domain"/>
    <property type="match status" value="1"/>
</dbReference>
<feature type="domain" description="Acyl-CoA thioesterase-like C-terminal" evidence="2">
    <location>
        <begin position="133"/>
        <end position="263"/>
    </location>
</feature>
<dbReference type="RefSeq" id="WP_271090180.1">
    <property type="nucleotide sequence ID" value="NZ_JAPJZH010000008.1"/>
</dbReference>
<dbReference type="InterPro" id="IPR049449">
    <property type="entry name" value="TesB_ACOT8-like_N"/>
</dbReference>
<proteinExistence type="predicted"/>
<accession>A0ABT4VNZ0</accession>